<keyword evidence="3" id="KW-0238">DNA-binding</keyword>
<keyword evidence="10" id="KW-1185">Reference proteome</keyword>
<evidence type="ECO:0000313" key="10">
    <source>
        <dbReference type="Proteomes" id="UP000823749"/>
    </source>
</evidence>
<feature type="region of interest" description="Disordered" evidence="5">
    <location>
        <begin position="234"/>
        <end position="305"/>
    </location>
</feature>
<gene>
    <name evidence="9" type="ORF">RHGRI_036242</name>
</gene>
<evidence type="ECO:0000256" key="3">
    <source>
        <dbReference type="ARBA" id="ARBA00023125"/>
    </source>
</evidence>
<dbReference type="CDD" id="cd00167">
    <property type="entry name" value="SANT"/>
    <property type="match status" value="2"/>
</dbReference>
<keyword evidence="4" id="KW-0539">Nucleus</keyword>
<dbReference type="InterPro" id="IPR017884">
    <property type="entry name" value="SANT_dom"/>
</dbReference>
<accession>A0AAV6HM33</accession>
<feature type="domain" description="Myb-like" evidence="6">
    <location>
        <begin position="148"/>
        <end position="199"/>
    </location>
</feature>
<evidence type="ECO:0000259" key="8">
    <source>
        <dbReference type="PROSITE" id="PS51294"/>
    </source>
</evidence>
<dbReference type="PANTHER" id="PTHR45614:SF218">
    <property type="entry name" value="TRANSCRIPTION FACTOR MYB119-RELATED"/>
    <property type="match status" value="1"/>
</dbReference>
<evidence type="ECO:0000256" key="4">
    <source>
        <dbReference type="ARBA" id="ARBA00023242"/>
    </source>
</evidence>
<feature type="domain" description="SANT" evidence="7">
    <location>
        <begin position="203"/>
        <end position="254"/>
    </location>
</feature>
<evidence type="ECO:0000259" key="7">
    <source>
        <dbReference type="PROSITE" id="PS51293"/>
    </source>
</evidence>
<dbReference type="PROSITE" id="PS51293">
    <property type="entry name" value="SANT"/>
    <property type="match status" value="1"/>
</dbReference>
<dbReference type="Gene3D" id="1.10.10.60">
    <property type="entry name" value="Homeodomain-like"/>
    <property type="match status" value="2"/>
</dbReference>
<dbReference type="PROSITE" id="PS51294">
    <property type="entry name" value="HTH_MYB"/>
    <property type="match status" value="2"/>
</dbReference>
<feature type="compositionally biased region" description="Basic residues" evidence="5">
    <location>
        <begin position="248"/>
        <end position="261"/>
    </location>
</feature>
<dbReference type="FunFam" id="1.10.10.60:FF:000381">
    <property type="entry name" value="Transcription factor MYB119"/>
    <property type="match status" value="1"/>
</dbReference>
<sequence>MEGGGIGFGYGNLENSPPSYKPCSSPPLTALFFNRSPSSAITRFLNNHFSNKSTQNIVQNKGSLIPPSGFHGFPPFDGAIDHQSYSSSSGFSSLSRPETSFLDRLPVDGESLLNLRNEGNPNLGFNEENKSVVVSCKGGGKRGRGASFANLIKGQWTDEEDRKLLKLVKQFGVRKWAQVAEKMEGRAGKQCRERWHNHLRPDIKKDTWSEEEEKMLIEAHKKVGNKWAEIAKRIPGRTENSIKNHWNATKRRQNSKRKIKKPQGQNGKTQSSLLQDYIRSQDPSNTSTTPTTTPTNSTVTEDFSNPNFPLPLADLSESSIDDSSRFMNQTYDDELNFMINFFADKNEQSLSSGVNNKTMGAMEADNVQNTPREEIPRTHLSSDLYLSYLLDGPNTTSASMDHFHDYMKLDSFQASASGTKDMDLMELVLGILFQHKFKWDIDAVSKQKT</sequence>
<feature type="domain" description="HTH myb-type" evidence="8">
    <location>
        <begin position="204"/>
        <end position="254"/>
    </location>
</feature>
<dbReference type="AlphaFoldDB" id="A0AAV6HM33"/>
<dbReference type="SUPFAM" id="SSF46689">
    <property type="entry name" value="Homeodomain-like"/>
    <property type="match status" value="1"/>
</dbReference>
<dbReference type="InterPro" id="IPR001005">
    <property type="entry name" value="SANT/Myb"/>
</dbReference>
<evidence type="ECO:0000256" key="1">
    <source>
        <dbReference type="ARBA" id="ARBA00004123"/>
    </source>
</evidence>
<evidence type="ECO:0000259" key="6">
    <source>
        <dbReference type="PROSITE" id="PS50090"/>
    </source>
</evidence>
<dbReference type="InterPro" id="IPR050560">
    <property type="entry name" value="MYB_TF"/>
</dbReference>
<comment type="caution">
    <text evidence="9">The sequence shown here is derived from an EMBL/GenBank/DDBJ whole genome shotgun (WGS) entry which is preliminary data.</text>
</comment>
<dbReference type="Proteomes" id="UP000823749">
    <property type="component" value="Chromosome 13"/>
</dbReference>
<protein>
    <submittedName>
        <fullName evidence="9">Uncharacterized protein</fullName>
    </submittedName>
</protein>
<keyword evidence="2" id="KW-0677">Repeat</keyword>
<feature type="domain" description="Myb-like" evidence="6">
    <location>
        <begin position="200"/>
        <end position="250"/>
    </location>
</feature>
<dbReference type="GO" id="GO:0000978">
    <property type="term" value="F:RNA polymerase II cis-regulatory region sequence-specific DNA binding"/>
    <property type="evidence" value="ECO:0007669"/>
    <property type="project" value="TreeGrafter"/>
</dbReference>
<name>A0AAV6HM33_9ERIC</name>
<evidence type="ECO:0000256" key="5">
    <source>
        <dbReference type="SAM" id="MobiDB-lite"/>
    </source>
</evidence>
<dbReference type="GO" id="GO:0005634">
    <property type="term" value="C:nucleus"/>
    <property type="evidence" value="ECO:0007669"/>
    <property type="project" value="UniProtKB-SubCell"/>
</dbReference>
<dbReference type="InterPro" id="IPR017930">
    <property type="entry name" value="Myb_dom"/>
</dbReference>
<dbReference type="PROSITE" id="PS50090">
    <property type="entry name" value="MYB_LIKE"/>
    <property type="match status" value="2"/>
</dbReference>
<feature type="compositionally biased region" description="Low complexity" evidence="5">
    <location>
        <begin position="283"/>
        <end position="298"/>
    </location>
</feature>
<dbReference type="PANTHER" id="PTHR45614">
    <property type="entry name" value="MYB PROTEIN-RELATED"/>
    <property type="match status" value="1"/>
</dbReference>
<evidence type="ECO:0000256" key="2">
    <source>
        <dbReference type="ARBA" id="ARBA00022737"/>
    </source>
</evidence>
<dbReference type="InterPro" id="IPR009057">
    <property type="entry name" value="Homeodomain-like_sf"/>
</dbReference>
<feature type="compositionally biased region" description="Polar residues" evidence="5">
    <location>
        <begin position="238"/>
        <end position="247"/>
    </location>
</feature>
<evidence type="ECO:0000313" key="9">
    <source>
        <dbReference type="EMBL" id="KAG5515134.1"/>
    </source>
</evidence>
<feature type="compositionally biased region" description="Polar residues" evidence="5">
    <location>
        <begin position="263"/>
        <end position="274"/>
    </location>
</feature>
<comment type="subcellular location">
    <subcellularLocation>
        <location evidence="1">Nucleus</location>
    </subcellularLocation>
</comment>
<dbReference type="Pfam" id="PF13921">
    <property type="entry name" value="Myb_DNA-bind_6"/>
    <property type="match status" value="1"/>
</dbReference>
<organism evidence="9 10">
    <name type="scientific">Rhododendron griersonianum</name>
    <dbReference type="NCBI Taxonomy" id="479676"/>
    <lineage>
        <taxon>Eukaryota</taxon>
        <taxon>Viridiplantae</taxon>
        <taxon>Streptophyta</taxon>
        <taxon>Embryophyta</taxon>
        <taxon>Tracheophyta</taxon>
        <taxon>Spermatophyta</taxon>
        <taxon>Magnoliopsida</taxon>
        <taxon>eudicotyledons</taxon>
        <taxon>Gunneridae</taxon>
        <taxon>Pentapetalae</taxon>
        <taxon>asterids</taxon>
        <taxon>Ericales</taxon>
        <taxon>Ericaceae</taxon>
        <taxon>Ericoideae</taxon>
        <taxon>Rhodoreae</taxon>
        <taxon>Rhododendron</taxon>
    </lineage>
</organism>
<feature type="domain" description="HTH myb-type" evidence="8">
    <location>
        <begin position="150"/>
        <end position="203"/>
    </location>
</feature>
<proteinExistence type="predicted"/>
<reference evidence="9 10" key="1">
    <citation type="submission" date="2020-08" db="EMBL/GenBank/DDBJ databases">
        <title>Plant Genome Project.</title>
        <authorList>
            <person name="Zhang R.-G."/>
        </authorList>
    </citation>
    <scope>NUCLEOTIDE SEQUENCE [LARGE SCALE GENOMIC DNA]</scope>
    <source>
        <strain evidence="9">WSP0</strain>
        <tissue evidence="9">Leaf</tissue>
    </source>
</reference>
<dbReference type="FunFam" id="1.10.10.60:FF:000010">
    <property type="entry name" value="Transcriptional activator Myb isoform A"/>
    <property type="match status" value="1"/>
</dbReference>
<dbReference type="GO" id="GO:0000981">
    <property type="term" value="F:DNA-binding transcription factor activity, RNA polymerase II-specific"/>
    <property type="evidence" value="ECO:0007669"/>
    <property type="project" value="TreeGrafter"/>
</dbReference>
<dbReference type="SMART" id="SM00717">
    <property type="entry name" value="SANT"/>
    <property type="match status" value="2"/>
</dbReference>
<dbReference type="EMBL" id="JACTNZ010000013">
    <property type="protein sequence ID" value="KAG5515134.1"/>
    <property type="molecule type" value="Genomic_DNA"/>
</dbReference>